<gene>
    <name evidence="1" type="ORF">EVAR_33415_1</name>
</gene>
<protein>
    <submittedName>
        <fullName evidence="1">Uncharacterized protein</fullName>
    </submittedName>
</protein>
<sequence>MALLNFDQGKPLLIIDIEDDSKARGLQVNAQAHSVWYWRRARKPRDGEGMEILIRALIEGGERKSLPRSLAKIKRSVIVVRPLGLRPKRTDELKPRLNVINFMYLD</sequence>
<keyword evidence="2" id="KW-1185">Reference proteome</keyword>
<evidence type="ECO:0000313" key="1">
    <source>
        <dbReference type="EMBL" id="GBP44987.1"/>
    </source>
</evidence>
<evidence type="ECO:0000313" key="2">
    <source>
        <dbReference type="Proteomes" id="UP000299102"/>
    </source>
</evidence>
<dbReference type="EMBL" id="BGZK01000462">
    <property type="protein sequence ID" value="GBP44987.1"/>
    <property type="molecule type" value="Genomic_DNA"/>
</dbReference>
<comment type="caution">
    <text evidence="1">The sequence shown here is derived from an EMBL/GenBank/DDBJ whole genome shotgun (WGS) entry which is preliminary data.</text>
</comment>
<name>A0A4C1W4I4_EUMVA</name>
<dbReference type="AlphaFoldDB" id="A0A4C1W4I4"/>
<accession>A0A4C1W4I4</accession>
<proteinExistence type="predicted"/>
<dbReference type="Proteomes" id="UP000299102">
    <property type="component" value="Unassembled WGS sequence"/>
</dbReference>
<reference evidence="1 2" key="1">
    <citation type="journal article" date="2019" name="Commun. Biol.">
        <title>The bagworm genome reveals a unique fibroin gene that provides high tensile strength.</title>
        <authorList>
            <person name="Kono N."/>
            <person name="Nakamura H."/>
            <person name="Ohtoshi R."/>
            <person name="Tomita M."/>
            <person name="Numata K."/>
            <person name="Arakawa K."/>
        </authorList>
    </citation>
    <scope>NUCLEOTIDE SEQUENCE [LARGE SCALE GENOMIC DNA]</scope>
</reference>
<organism evidence="1 2">
    <name type="scientific">Eumeta variegata</name>
    <name type="common">Bagworm moth</name>
    <name type="synonym">Eumeta japonica</name>
    <dbReference type="NCBI Taxonomy" id="151549"/>
    <lineage>
        <taxon>Eukaryota</taxon>
        <taxon>Metazoa</taxon>
        <taxon>Ecdysozoa</taxon>
        <taxon>Arthropoda</taxon>
        <taxon>Hexapoda</taxon>
        <taxon>Insecta</taxon>
        <taxon>Pterygota</taxon>
        <taxon>Neoptera</taxon>
        <taxon>Endopterygota</taxon>
        <taxon>Lepidoptera</taxon>
        <taxon>Glossata</taxon>
        <taxon>Ditrysia</taxon>
        <taxon>Tineoidea</taxon>
        <taxon>Psychidae</taxon>
        <taxon>Oiketicinae</taxon>
        <taxon>Eumeta</taxon>
    </lineage>
</organism>